<dbReference type="PANTHER" id="PTHR32305:SF15">
    <property type="entry name" value="PROTEIN RHSA-RELATED"/>
    <property type="match status" value="1"/>
</dbReference>
<dbReference type="InterPro" id="IPR045619">
    <property type="entry name" value="DUF6443"/>
</dbReference>
<reference evidence="4 5" key="1">
    <citation type="submission" date="2019-04" db="EMBL/GenBank/DDBJ databases">
        <title>Pedobacter sp. RP-3-15 sp. nov., isolated from Arctic soil.</title>
        <authorList>
            <person name="Dahal R.H."/>
            <person name="Kim D.-U."/>
        </authorList>
    </citation>
    <scope>NUCLEOTIDE SEQUENCE [LARGE SCALE GENOMIC DNA]</scope>
    <source>
        <strain evidence="4 5">RP-3-15</strain>
    </source>
</reference>
<dbReference type="Pfam" id="PF20041">
    <property type="entry name" value="DUF6443"/>
    <property type="match status" value="1"/>
</dbReference>
<keyword evidence="2" id="KW-0732">Signal</keyword>
<protein>
    <submittedName>
        <fullName evidence="4">RHS repeat-associated core domain-containing protein</fullName>
    </submittedName>
</protein>
<dbReference type="InterPro" id="IPR050708">
    <property type="entry name" value="T6SS_VgrG/RHS"/>
</dbReference>
<dbReference type="InterPro" id="IPR022385">
    <property type="entry name" value="Rhs_assc_core"/>
</dbReference>
<feature type="chain" id="PRO_5020934625" evidence="2">
    <location>
        <begin position="31"/>
        <end position="1146"/>
    </location>
</feature>
<organism evidence="4 5">
    <name type="scientific">Pedobacter frigoris</name>
    <dbReference type="NCBI Taxonomy" id="2571272"/>
    <lineage>
        <taxon>Bacteria</taxon>
        <taxon>Pseudomonadati</taxon>
        <taxon>Bacteroidota</taxon>
        <taxon>Sphingobacteriia</taxon>
        <taxon>Sphingobacteriales</taxon>
        <taxon>Sphingobacteriaceae</taxon>
        <taxon>Pedobacter</taxon>
    </lineage>
</organism>
<feature type="signal peptide" evidence="2">
    <location>
        <begin position="1"/>
        <end position="30"/>
    </location>
</feature>
<dbReference type="Proteomes" id="UP000307244">
    <property type="component" value="Unassembled WGS sequence"/>
</dbReference>
<dbReference type="NCBIfam" id="TIGR03696">
    <property type="entry name" value="Rhs_assc_core"/>
    <property type="match status" value="1"/>
</dbReference>
<dbReference type="Gene3D" id="2.180.10.10">
    <property type="entry name" value="RHS repeat-associated core"/>
    <property type="match status" value="1"/>
</dbReference>
<accession>A0A4V6WN31</accession>
<sequence length="1146" mass="125495">MKKQFNKALRRGVYMTAALLAVFGMGRVSAQHITLNTYSGQTEIKASGSVTLADGFYIPAGNTVRIFTGGSFQDCTPLAWTPSMNQNYIRSRVFKVAGVNSTNIDNVRSVCEVNQTVQYLDGLGRPLQTVTVQGSPTFRDVVQPVEYDAFGREVKKHLPYTAALGSSNGSYKSTALADQVAFYNNPVAYSAPGVSAIANSAFAETRFEASPLNRVLEQGAPGASWQLSAGHTQKMEYGTNNLLTGYATTGFAVRLYKADEVTTSGQEYKRTLSGTGYYAANELYLTITKDENWVSGDGKAGTTEEYKDKDDRVVLKRTFNRKPDNNIETLSTYYVYDDLGNLSFVLPPGADPDAASIPTQTVLDNFCYQYRYDGRKRLIEKKLPGKGWEYMVYNKLDQVVFNQDTKQKNAGKWIFTKYDTFGRVVITGLYGDASERPTLQATVNTHADNGLPLWETRTSNGVTDYTNVALPKTNVDFYYTMNYYDDYNFMGMQSVLPAQNTASTKTKGLLTGTRVYQTDGGLSSWTLNYYDDEGRLQESVAENHLSGTDRVVNTYNFADELISSTRTHVVGGATTTIASRYEYDHMGRKKATFESINGQSEVVLSKMDYNEVGQLLKKSLHSTDGATFLQHTDYAYNERGWLGTSISDQFSVKLKYDNGTSPQYNGNIANQEWGTGSSFPNVFTYGYDKLNRLATGTSTGITMSEVLTYDVMGNIKTLSRDGGAVGLYNYTGNQLQNIAGGPLATGSYLYDENGSVTFDGRNGVTLSYNHLSLPIAVTKSGLSMTYTYDATGKKLRKVSSSEATSDYVDGIQYTGGAIEFIMTEEGKARNNSGVYSYEYNLADHLGNVRYTFNKHPVTGSIQALQIDNYYAFGMQKVASAGVNKYLYNGKELQTELGQLDYGARFYDPVIGRFNVVDALSDDEEQIDKSPYAYTWNNPINLIDPDGNCPDHPCDGSCGMSMSNELGFIGADISEGFKKLPGLYLSFTDVNDATVLATTLTRGSKAINIDGSRATAVDKTAAGLGILLPVISGSTAKKLLKYVGEKVADVVTHVGQKLDVKTGQKLGPSGKPMVHTVHHSSQKQAKDAARQGGKGTPVKHTKDNKGGSHYHHGTGVKGKGKGTKDYGTKAGKKSDNVHHEYPSKKKK</sequence>
<evidence type="ECO:0000259" key="3">
    <source>
        <dbReference type="Pfam" id="PF20041"/>
    </source>
</evidence>
<gene>
    <name evidence="4" type="ORF">FA047_15955</name>
</gene>
<feature type="compositionally biased region" description="Basic and acidic residues" evidence="1">
    <location>
        <begin position="1121"/>
        <end position="1146"/>
    </location>
</feature>
<proteinExistence type="predicted"/>
<feature type="domain" description="DUF6443" evidence="3">
    <location>
        <begin position="99"/>
        <end position="238"/>
    </location>
</feature>
<keyword evidence="5" id="KW-1185">Reference proteome</keyword>
<evidence type="ECO:0000313" key="5">
    <source>
        <dbReference type="Proteomes" id="UP000307244"/>
    </source>
</evidence>
<dbReference type="RefSeq" id="WP_136837067.1">
    <property type="nucleotide sequence ID" value="NZ_SWBQ01000004.1"/>
</dbReference>
<name>A0A4V6WN31_9SPHI</name>
<feature type="region of interest" description="Disordered" evidence="1">
    <location>
        <begin position="1060"/>
        <end position="1146"/>
    </location>
</feature>
<evidence type="ECO:0000256" key="1">
    <source>
        <dbReference type="SAM" id="MobiDB-lite"/>
    </source>
</evidence>
<dbReference type="PANTHER" id="PTHR32305">
    <property type="match status" value="1"/>
</dbReference>
<dbReference type="OrthoDB" id="1191296at2"/>
<comment type="caution">
    <text evidence="4">The sequence shown here is derived from an EMBL/GenBank/DDBJ whole genome shotgun (WGS) entry which is preliminary data.</text>
</comment>
<dbReference type="EMBL" id="SWBQ01000004">
    <property type="protein sequence ID" value="TKC05249.1"/>
    <property type="molecule type" value="Genomic_DNA"/>
</dbReference>
<evidence type="ECO:0000256" key="2">
    <source>
        <dbReference type="SAM" id="SignalP"/>
    </source>
</evidence>
<dbReference type="AlphaFoldDB" id="A0A4V6WN31"/>
<feature type="compositionally biased region" description="Basic residues" evidence="1">
    <location>
        <begin position="1107"/>
        <end position="1120"/>
    </location>
</feature>
<evidence type="ECO:0000313" key="4">
    <source>
        <dbReference type="EMBL" id="TKC05249.1"/>
    </source>
</evidence>